<keyword evidence="2" id="KW-1185">Reference proteome</keyword>
<name>L0DGQ8_SINAD</name>
<organism evidence="1 2">
    <name type="scientific">Singulisphaera acidiphila (strain ATCC BAA-1392 / DSM 18658 / VKM B-2454 / MOB10)</name>
    <dbReference type="NCBI Taxonomy" id="886293"/>
    <lineage>
        <taxon>Bacteria</taxon>
        <taxon>Pseudomonadati</taxon>
        <taxon>Planctomycetota</taxon>
        <taxon>Planctomycetia</taxon>
        <taxon>Isosphaerales</taxon>
        <taxon>Isosphaeraceae</taxon>
        <taxon>Singulisphaera</taxon>
    </lineage>
</organism>
<dbReference type="KEGG" id="saci:Sinac_3606"/>
<reference evidence="1 2" key="1">
    <citation type="submission" date="2012-02" db="EMBL/GenBank/DDBJ databases">
        <title>Complete sequence of chromosome of Singulisphaera acidiphila DSM 18658.</title>
        <authorList>
            <consortium name="US DOE Joint Genome Institute (JGI-PGF)"/>
            <person name="Lucas S."/>
            <person name="Copeland A."/>
            <person name="Lapidus A."/>
            <person name="Glavina del Rio T."/>
            <person name="Dalin E."/>
            <person name="Tice H."/>
            <person name="Bruce D."/>
            <person name="Goodwin L."/>
            <person name="Pitluck S."/>
            <person name="Peters L."/>
            <person name="Ovchinnikova G."/>
            <person name="Chertkov O."/>
            <person name="Kyrpides N."/>
            <person name="Mavromatis K."/>
            <person name="Ivanova N."/>
            <person name="Brettin T."/>
            <person name="Detter J.C."/>
            <person name="Han C."/>
            <person name="Larimer F."/>
            <person name="Land M."/>
            <person name="Hauser L."/>
            <person name="Markowitz V."/>
            <person name="Cheng J.-F."/>
            <person name="Hugenholtz P."/>
            <person name="Woyke T."/>
            <person name="Wu D."/>
            <person name="Tindall B."/>
            <person name="Pomrenke H."/>
            <person name="Brambilla E."/>
            <person name="Klenk H.-P."/>
            <person name="Eisen J.A."/>
        </authorList>
    </citation>
    <scope>NUCLEOTIDE SEQUENCE [LARGE SCALE GENOMIC DNA]</scope>
    <source>
        <strain evidence="2">ATCC BAA-1392 / DSM 18658 / VKM B-2454 / MOB10</strain>
    </source>
</reference>
<evidence type="ECO:0000313" key="1">
    <source>
        <dbReference type="EMBL" id="AGA27856.1"/>
    </source>
</evidence>
<evidence type="ECO:0000313" key="2">
    <source>
        <dbReference type="Proteomes" id="UP000010798"/>
    </source>
</evidence>
<dbReference type="STRING" id="886293.Sinac_3606"/>
<dbReference type="Proteomes" id="UP000010798">
    <property type="component" value="Chromosome"/>
</dbReference>
<protein>
    <submittedName>
        <fullName evidence="1">Uncharacterized protein</fullName>
    </submittedName>
</protein>
<accession>L0DGQ8</accession>
<dbReference type="AlphaFoldDB" id="L0DGQ8"/>
<dbReference type="HOGENOM" id="CLU_2107379_0_0_0"/>
<gene>
    <name evidence="1" type="ordered locus">Sinac_3606</name>
</gene>
<dbReference type="EMBL" id="CP003364">
    <property type="protein sequence ID" value="AGA27856.1"/>
    <property type="molecule type" value="Genomic_DNA"/>
</dbReference>
<proteinExistence type="predicted"/>
<sequence>MKDSEMANDWRECLRKKLEADPLASSGPPIEVTGVVGPLDGEAALRAAGMELKYNSTNFLGLAPRHLRLLNFGTAPVVGGQVKMSLRFRYYRSGSIGDGVKLADETSEADFNELP</sequence>